<evidence type="ECO:0008006" key="3">
    <source>
        <dbReference type="Google" id="ProtNLM"/>
    </source>
</evidence>
<organism evidence="1 2">
    <name type="scientific">Baudoinia panamericana (strain UAMH 10762)</name>
    <name type="common">Angels' share fungus</name>
    <name type="synonym">Baudoinia compniacensis (strain UAMH 10762)</name>
    <dbReference type="NCBI Taxonomy" id="717646"/>
    <lineage>
        <taxon>Eukaryota</taxon>
        <taxon>Fungi</taxon>
        <taxon>Dikarya</taxon>
        <taxon>Ascomycota</taxon>
        <taxon>Pezizomycotina</taxon>
        <taxon>Dothideomycetes</taxon>
        <taxon>Dothideomycetidae</taxon>
        <taxon>Mycosphaerellales</taxon>
        <taxon>Teratosphaeriaceae</taxon>
        <taxon>Baudoinia</taxon>
    </lineage>
</organism>
<feature type="non-terminal residue" evidence="1">
    <location>
        <position position="1"/>
    </location>
</feature>
<dbReference type="AlphaFoldDB" id="M2NKR0"/>
<name>M2NKR0_BAUPA</name>
<proteinExistence type="predicted"/>
<dbReference type="OrthoDB" id="332863at2759"/>
<gene>
    <name evidence="1" type="ORF">BAUCODRAFT_63319</name>
</gene>
<dbReference type="Gene3D" id="3.60.15.10">
    <property type="entry name" value="Ribonuclease Z/Hydroxyacylglutathione hydrolase-like"/>
    <property type="match status" value="1"/>
</dbReference>
<dbReference type="eggNOG" id="ENOG502S7AM">
    <property type="taxonomic scope" value="Eukaryota"/>
</dbReference>
<dbReference type="Proteomes" id="UP000011761">
    <property type="component" value="Unassembled WGS sequence"/>
</dbReference>
<dbReference type="OMA" id="WIPAKRD"/>
<accession>M2NKR0</accession>
<dbReference type="KEGG" id="bcom:BAUCODRAFT_63319"/>
<dbReference type="PANTHER" id="PTHR36142:SF5">
    <property type="entry name" value="METALLO-BETA-LACTAMASE DOMAIN-CONTAINING PROTEIN"/>
    <property type="match status" value="1"/>
</dbReference>
<reference evidence="1 2" key="1">
    <citation type="journal article" date="2012" name="PLoS Pathog.">
        <title>Diverse lifestyles and strategies of plant pathogenesis encoded in the genomes of eighteen Dothideomycetes fungi.</title>
        <authorList>
            <person name="Ohm R.A."/>
            <person name="Feau N."/>
            <person name="Henrissat B."/>
            <person name="Schoch C.L."/>
            <person name="Horwitz B.A."/>
            <person name="Barry K.W."/>
            <person name="Condon B.J."/>
            <person name="Copeland A.C."/>
            <person name="Dhillon B."/>
            <person name="Glaser F."/>
            <person name="Hesse C.N."/>
            <person name="Kosti I."/>
            <person name="LaButti K."/>
            <person name="Lindquist E.A."/>
            <person name="Lucas S."/>
            <person name="Salamov A.A."/>
            <person name="Bradshaw R.E."/>
            <person name="Ciuffetti L."/>
            <person name="Hamelin R.C."/>
            <person name="Kema G.H.J."/>
            <person name="Lawrence C."/>
            <person name="Scott J.A."/>
            <person name="Spatafora J.W."/>
            <person name="Turgeon B.G."/>
            <person name="de Wit P.J.G.M."/>
            <person name="Zhong S."/>
            <person name="Goodwin S.B."/>
            <person name="Grigoriev I.V."/>
        </authorList>
    </citation>
    <scope>NUCLEOTIDE SEQUENCE [LARGE SCALE GENOMIC DNA]</scope>
    <source>
        <strain evidence="1 2">UAMH 10762</strain>
    </source>
</reference>
<dbReference type="RefSeq" id="XP_007672525.1">
    <property type="nucleotide sequence ID" value="XM_007674335.1"/>
</dbReference>
<dbReference type="PANTHER" id="PTHR36142">
    <property type="entry name" value="METALLO-HYDROLASE/OXIDOREDUCTASE SUPERFAMILY PROTEIN"/>
    <property type="match status" value="1"/>
</dbReference>
<dbReference type="GeneID" id="19116066"/>
<dbReference type="HOGENOM" id="CLU_047435_2_0_1"/>
<evidence type="ECO:0000313" key="1">
    <source>
        <dbReference type="EMBL" id="EMD00025.1"/>
    </source>
</evidence>
<protein>
    <recommendedName>
        <fullName evidence="3">Metallo-beta-lactamase domain-containing protein</fullName>
    </recommendedName>
</protein>
<dbReference type="InterPro" id="IPR036866">
    <property type="entry name" value="RibonucZ/Hydroxyglut_hydro"/>
</dbReference>
<sequence>LTMSLTVEKLNDDTTFLLAFAPAFAPKKGNIVRKFPGAYTILLDPWLSGQSSILHPTFQVSRHTSKVAVKSLADLRELPDVIIISQDKPDHCHRKTLCSLPKNTRTQILATPAAAKKIESWRHFEPGVVRIIRPYCPEKPDALFKIPLAPYTHTSSAGEITIANVPTRRDITGLHNAIGITYRPPGSLLTSHDGDCKTISAIYTPHGLSFSALAPYLQSHLDQLSALPVTALFHCVNSERNPWFMGGLVARGAPGGTDVAVRTRARYWISAHDEAKENRGVSVRWIKGTRYSPEEVVSMLVDKAAKAATAEQRVPEVKFLAVGETMRIEG</sequence>
<evidence type="ECO:0000313" key="2">
    <source>
        <dbReference type="Proteomes" id="UP000011761"/>
    </source>
</evidence>
<dbReference type="EMBL" id="KB445551">
    <property type="protein sequence ID" value="EMD00025.1"/>
    <property type="molecule type" value="Genomic_DNA"/>
</dbReference>
<keyword evidence="2" id="KW-1185">Reference proteome</keyword>